<feature type="transmembrane region" description="Helical" evidence="4">
    <location>
        <begin position="423"/>
        <end position="443"/>
    </location>
</feature>
<proteinExistence type="predicted"/>
<keyword evidence="7" id="KW-1185">Reference proteome</keyword>
<dbReference type="Pfam" id="PF10609">
    <property type="entry name" value="ParA"/>
    <property type="match status" value="1"/>
</dbReference>
<dbReference type="InterPro" id="IPR005702">
    <property type="entry name" value="Wzc-like_C"/>
</dbReference>
<dbReference type="Gene3D" id="3.40.50.300">
    <property type="entry name" value="P-loop containing nucleotide triphosphate hydrolases"/>
    <property type="match status" value="1"/>
</dbReference>
<sequence>MEKGISSLLAVFKRRALPAFVTFTAVIGGAFAYLNVTPRLYEASARLIQDDRRVSVSELGRDLTQVSSGAPGGPSPLANQAELVKSQRVLSQAIALASLKSTTKITSEELKKKLGVKIVPATNILELSYKSKDPELAAQLLNAVSIAMIEENTKTISSEATKVREFLQNSEIPNARKRLRAAEDRESQYRHISGIISFEEQTKSAVESLATLEDQERSLTSQLQEAKGRDASLRQITDAKSLDKAYASVRGGQDEQLKTLRAKLTELNTKLIEARLRLTENHPTVIALFQQRDQVNKLYTEQLASVSPANSSVATNTVAGDQISQDLTSKFLANETERSAIENKLKTVKAQRTQLQISLTKLPIQQQPLIALTREREDATASLKSLQSKLEEARITEAQKVSNLRLIEAAKAPTIASSPKRSAVLALATVFGTVLGTGVMLLLEVMDNTLKDASEAEELLNLPLLGVLPRLPAKTLVLEPADRFLDDISLVEPYRTLLKTLEFRSRDKVQIIVVSSALSGEGKSIVASHLAAISAMLSRRTLIIDADLRRPMQHTLFNLAPTPGITDVIEKRRSLNQAVQPTDVENLHVLTGGEFHGRPSQLLESPTMKSLVAEAAASYDLVIIDTAPISACADAATLARQSDGIMLVTRPNITIKEVLQRAVSELENNQIPVLGVVVNGMTQQTEKYFRYPVDGYRPVEGRSPKRLTAVKGGRKNYDNG</sequence>
<evidence type="ECO:0000256" key="3">
    <source>
        <dbReference type="SAM" id="Coils"/>
    </source>
</evidence>
<evidence type="ECO:0000256" key="1">
    <source>
        <dbReference type="ARBA" id="ARBA00022741"/>
    </source>
</evidence>
<keyword evidence="4" id="KW-0472">Membrane</keyword>
<dbReference type="SUPFAM" id="SSF52540">
    <property type="entry name" value="P-loop containing nucleoside triphosphate hydrolases"/>
    <property type="match status" value="1"/>
</dbReference>
<comment type="caution">
    <text evidence="6">The sequence shown here is derived from an EMBL/GenBank/DDBJ whole genome shotgun (WGS) entry which is preliminary data.</text>
</comment>
<dbReference type="RefSeq" id="WP_263744198.1">
    <property type="nucleotide sequence ID" value="NZ_JAOWRF010000064.1"/>
</dbReference>
<evidence type="ECO:0000313" key="6">
    <source>
        <dbReference type="EMBL" id="MCV3212688.1"/>
    </source>
</evidence>
<evidence type="ECO:0000313" key="7">
    <source>
        <dbReference type="Proteomes" id="UP001526143"/>
    </source>
</evidence>
<dbReference type="CDD" id="cd05387">
    <property type="entry name" value="BY-kinase"/>
    <property type="match status" value="1"/>
</dbReference>
<keyword evidence="1" id="KW-0547">Nucleotide-binding</keyword>
<gene>
    <name evidence="6" type="ORF">OGM63_03935</name>
</gene>
<dbReference type="InterPro" id="IPR032807">
    <property type="entry name" value="GNVR"/>
</dbReference>
<reference evidence="6 7" key="1">
    <citation type="submission" date="2022-10" db="EMBL/GenBank/DDBJ databases">
        <title>Identification of biosynthetic pathway for the production of the potent trypsin inhibitor radiosumin.</title>
        <authorList>
            <person name="Fewer D.P."/>
            <person name="Delbaje E."/>
            <person name="Ouyang X."/>
            <person name="Agostino P.D."/>
            <person name="Wahlsten M."/>
            <person name="Jokela J."/>
            <person name="Permi P."/>
            <person name="Haapaniemi E."/>
            <person name="Koistinen H."/>
        </authorList>
    </citation>
    <scope>NUCLEOTIDE SEQUENCE [LARGE SCALE GENOMIC DNA]</scope>
    <source>
        <strain evidence="6 7">NIES-515</strain>
    </source>
</reference>
<feature type="domain" description="Tyrosine-protein kinase G-rich" evidence="5">
    <location>
        <begin position="366"/>
        <end position="442"/>
    </location>
</feature>
<evidence type="ECO:0000256" key="2">
    <source>
        <dbReference type="ARBA" id="ARBA00022840"/>
    </source>
</evidence>
<evidence type="ECO:0000256" key="4">
    <source>
        <dbReference type="SAM" id="Phobius"/>
    </source>
</evidence>
<dbReference type="InterPro" id="IPR033756">
    <property type="entry name" value="YlxH/NBP35"/>
</dbReference>
<keyword evidence="3" id="KW-0175">Coiled coil</keyword>
<dbReference type="EMBL" id="JAOWRF010000064">
    <property type="protein sequence ID" value="MCV3212688.1"/>
    <property type="molecule type" value="Genomic_DNA"/>
</dbReference>
<keyword evidence="4" id="KW-1133">Transmembrane helix</keyword>
<dbReference type="PANTHER" id="PTHR32309">
    <property type="entry name" value="TYROSINE-PROTEIN KINASE"/>
    <property type="match status" value="1"/>
</dbReference>
<accession>A0ABT3AU98</accession>
<dbReference type="InterPro" id="IPR027417">
    <property type="entry name" value="P-loop_NTPase"/>
</dbReference>
<protein>
    <submittedName>
        <fullName evidence="6">Polysaccharide biosynthesis tyrosine autokinase</fullName>
    </submittedName>
</protein>
<organism evidence="6 7">
    <name type="scientific">Plectonema radiosum NIES-515</name>
    <dbReference type="NCBI Taxonomy" id="2986073"/>
    <lineage>
        <taxon>Bacteria</taxon>
        <taxon>Bacillati</taxon>
        <taxon>Cyanobacteriota</taxon>
        <taxon>Cyanophyceae</taxon>
        <taxon>Oscillatoriophycideae</taxon>
        <taxon>Oscillatoriales</taxon>
        <taxon>Microcoleaceae</taxon>
        <taxon>Plectonema</taxon>
    </lineage>
</organism>
<evidence type="ECO:0000259" key="5">
    <source>
        <dbReference type="Pfam" id="PF13807"/>
    </source>
</evidence>
<dbReference type="PANTHER" id="PTHR32309:SF13">
    <property type="entry name" value="FERRIC ENTEROBACTIN TRANSPORT PROTEIN FEPE"/>
    <property type="match status" value="1"/>
</dbReference>
<dbReference type="Pfam" id="PF13807">
    <property type="entry name" value="GNVR"/>
    <property type="match status" value="1"/>
</dbReference>
<keyword evidence="2" id="KW-0067">ATP-binding</keyword>
<dbReference type="NCBIfam" id="TIGR01007">
    <property type="entry name" value="eps_fam"/>
    <property type="match status" value="1"/>
</dbReference>
<keyword evidence="4" id="KW-0812">Transmembrane</keyword>
<feature type="coiled-coil region" evidence="3">
    <location>
        <begin position="369"/>
        <end position="396"/>
    </location>
</feature>
<name>A0ABT3AU98_9CYAN</name>
<dbReference type="Proteomes" id="UP001526143">
    <property type="component" value="Unassembled WGS sequence"/>
</dbReference>
<dbReference type="InterPro" id="IPR050445">
    <property type="entry name" value="Bact_polysacc_biosynth/exp"/>
</dbReference>